<dbReference type="GO" id="GO:0005741">
    <property type="term" value="C:mitochondrial outer membrane"/>
    <property type="evidence" value="ECO:0007669"/>
    <property type="project" value="UniProtKB-SubCell"/>
</dbReference>
<reference evidence="11" key="1">
    <citation type="submission" date="2020-11" db="EMBL/GenBank/DDBJ databases">
        <authorList>
            <person name="Tran Van P."/>
        </authorList>
    </citation>
    <scope>NUCLEOTIDE SEQUENCE</scope>
</reference>
<evidence type="ECO:0000256" key="4">
    <source>
        <dbReference type="ARBA" id="ARBA00022692"/>
    </source>
</evidence>
<keyword evidence="9" id="KW-0472">Membrane</keyword>
<protein>
    <submittedName>
        <fullName evidence="11">Uncharacterized protein</fullName>
    </submittedName>
</protein>
<evidence type="ECO:0000313" key="11">
    <source>
        <dbReference type="EMBL" id="CAD7227497.1"/>
    </source>
</evidence>
<keyword evidence="8" id="KW-0496">Mitochondrion</keyword>
<dbReference type="FunFam" id="1.25.40.10:FF:000147">
    <property type="entry name" value="Mitochondrial fission 1 protein"/>
    <property type="match status" value="1"/>
</dbReference>
<dbReference type="AlphaFoldDB" id="A0A7R8ZPH8"/>
<accession>A0A7R8ZPH8</accession>
<comment type="subcellular location">
    <subcellularLocation>
        <location evidence="2">Mitochondrion outer membrane</location>
        <topology evidence="2">Single-pass membrane protein</topology>
    </subcellularLocation>
    <subcellularLocation>
        <location evidence="1">Peroxisome membrane</location>
        <topology evidence="1">Single-pass membrane protein</topology>
    </subcellularLocation>
</comment>
<dbReference type="InterPro" id="IPR028061">
    <property type="entry name" value="Fis1_TPR_C"/>
</dbReference>
<dbReference type="GO" id="GO:0061630">
    <property type="term" value="F:ubiquitin protein ligase activity"/>
    <property type="evidence" value="ECO:0007669"/>
    <property type="project" value="InterPro"/>
</dbReference>
<evidence type="ECO:0000256" key="1">
    <source>
        <dbReference type="ARBA" id="ARBA00004549"/>
    </source>
</evidence>
<dbReference type="CDD" id="cd12212">
    <property type="entry name" value="Fis1"/>
    <property type="match status" value="1"/>
</dbReference>
<dbReference type="InterPro" id="IPR016543">
    <property type="entry name" value="Fis1"/>
</dbReference>
<dbReference type="GO" id="GO:0005778">
    <property type="term" value="C:peroxisomal membrane"/>
    <property type="evidence" value="ECO:0007669"/>
    <property type="project" value="UniProtKB-SubCell"/>
</dbReference>
<feature type="non-terminal residue" evidence="11">
    <location>
        <position position="307"/>
    </location>
</feature>
<evidence type="ECO:0000256" key="5">
    <source>
        <dbReference type="ARBA" id="ARBA00022703"/>
    </source>
</evidence>
<evidence type="ECO:0000256" key="6">
    <source>
        <dbReference type="ARBA" id="ARBA00022787"/>
    </source>
</evidence>
<evidence type="ECO:0000256" key="3">
    <source>
        <dbReference type="ARBA" id="ARBA00008937"/>
    </source>
</evidence>
<dbReference type="PANTHER" id="PTHR13247:SF0">
    <property type="entry name" value="MITOCHONDRIAL FISSION 1 PROTEIN"/>
    <property type="match status" value="1"/>
</dbReference>
<dbReference type="SUPFAM" id="SSF48452">
    <property type="entry name" value="TPR-like"/>
    <property type="match status" value="1"/>
</dbReference>
<proteinExistence type="inferred from homology"/>
<dbReference type="Pfam" id="PF14853">
    <property type="entry name" value="Fis1_TPR_C"/>
    <property type="match status" value="1"/>
</dbReference>
<dbReference type="GO" id="GO:0000422">
    <property type="term" value="P:autophagy of mitochondrion"/>
    <property type="evidence" value="ECO:0007669"/>
    <property type="project" value="TreeGrafter"/>
</dbReference>
<comment type="similarity">
    <text evidence="3">Belongs to the FIS1 family.</text>
</comment>
<dbReference type="InterPro" id="IPR033745">
    <property type="entry name" value="Fis1_cytosol"/>
</dbReference>
<dbReference type="InterPro" id="IPR011990">
    <property type="entry name" value="TPR-like_helical_dom_sf"/>
</dbReference>
<evidence type="ECO:0000256" key="7">
    <source>
        <dbReference type="ARBA" id="ARBA00022989"/>
    </source>
</evidence>
<dbReference type="PANTHER" id="PTHR13247">
    <property type="entry name" value="TETRATRICOPEPTIDE REPEAT PROTEIN 11 TPR REPEAT PROTEIN 11"/>
    <property type="match status" value="1"/>
</dbReference>
<dbReference type="Pfam" id="PF10272">
    <property type="entry name" value="Tmpp129"/>
    <property type="match status" value="1"/>
</dbReference>
<sequence>PILFSQVSIILSQMDAYIGFYTLVYLLFCVGLVFPPNEFRAAGLTITDLFHGWIGDESFQFIHFHIRRTALNFVIFSALPLGYMIGLTYIIPDPLALLTPSTEDGFISNWFFHTITYPLTMLIAAFPIASCTLVNLLKFLRSGEMDFVSSLSSSTVDEEVLLHDLVDPEDLKKHEGLYHQQLQRGQVDEIVQWEYAWCLIRSKYSADIRRGCLLLEELHKTGRSQESKRDYLYYLALGSTKLKEYKQALSFLDSLLEKEPSNGQAKALRRLVKKKQDMDNVKSAAAMGGGVLALGALVGLGVALARR</sequence>
<dbReference type="GO" id="GO:0000266">
    <property type="term" value="P:mitochondrial fission"/>
    <property type="evidence" value="ECO:0007669"/>
    <property type="project" value="InterPro"/>
</dbReference>
<keyword evidence="4" id="KW-0812">Transmembrane</keyword>
<name>A0A7R8ZPH8_9CRUS</name>
<keyword evidence="10" id="KW-0576">Peroxisome</keyword>
<dbReference type="GO" id="GO:0016559">
    <property type="term" value="P:peroxisome fission"/>
    <property type="evidence" value="ECO:0007669"/>
    <property type="project" value="TreeGrafter"/>
</dbReference>
<evidence type="ECO:0000256" key="10">
    <source>
        <dbReference type="ARBA" id="ARBA00023140"/>
    </source>
</evidence>
<dbReference type="Pfam" id="PF14852">
    <property type="entry name" value="Fis1_TPR_N"/>
    <property type="match status" value="1"/>
</dbReference>
<dbReference type="OrthoDB" id="421154at2759"/>
<dbReference type="InterPro" id="IPR028058">
    <property type="entry name" value="Fis1_TPR_N"/>
</dbReference>
<evidence type="ECO:0000256" key="9">
    <source>
        <dbReference type="ARBA" id="ARBA00023136"/>
    </source>
</evidence>
<dbReference type="EMBL" id="OB661161">
    <property type="protein sequence ID" value="CAD7227497.1"/>
    <property type="molecule type" value="Genomic_DNA"/>
</dbReference>
<dbReference type="GO" id="GO:0016567">
    <property type="term" value="P:protein ubiquitination"/>
    <property type="evidence" value="ECO:0007669"/>
    <property type="project" value="InterPro"/>
</dbReference>
<evidence type="ECO:0000256" key="2">
    <source>
        <dbReference type="ARBA" id="ARBA00004572"/>
    </source>
</evidence>
<dbReference type="GO" id="GO:0043653">
    <property type="term" value="P:mitochondrial fragmentation involved in apoptotic process"/>
    <property type="evidence" value="ECO:0007669"/>
    <property type="project" value="TreeGrafter"/>
</dbReference>
<keyword evidence="5" id="KW-0053">Apoptosis</keyword>
<dbReference type="InterPro" id="IPR018801">
    <property type="entry name" value="TM129"/>
</dbReference>
<evidence type="ECO:0000256" key="8">
    <source>
        <dbReference type="ARBA" id="ARBA00023128"/>
    </source>
</evidence>
<keyword evidence="7" id="KW-1133">Transmembrane helix</keyword>
<keyword evidence="6" id="KW-1000">Mitochondrion outer membrane</keyword>
<gene>
    <name evidence="11" type="ORF">CTOB1V02_LOCUS5403</name>
</gene>
<organism evidence="11">
    <name type="scientific">Cyprideis torosa</name>
    <dbReference type="NCBI Taxonomy" id="163714"/>
    <lineage>
        <taxon>Eukaryota</taxon>
        <taxon>Metazoa</taxon>
        <taxon>Ecdysozoa</taxon>
        <taxon>Arthropoda</taxon>
        <taxon>Crustacea</taxon>
        <taxon>Oligostraca</taxon>
        <taxon>Ostracoda</taxon>
        <taxon>Podocopa</taxon>
        <taxon>Podocopida</taxon>
        <taxon>Cytherocopina</taxon>
        <taxon>Cytheroidea</taxon>
        <taxon>Cytherideidae</taxon>
        <taxon>Cyprideis</taxon>
    </lineage>
</organism>
<dbReference type="Gene3D" id="1.25.40.10">
    <property type="entry name" value="Tetratricopeptide repeat domain"/>
    <property type="match status" value="1"/>
</dbReference>